<feature type="non-terminal residue" evidence="1">
    <location>
        <position position="1"/>
    </location>
</feature>
<gene>
    <name evidence="1" type="ORF">S12H4_19166</name>
</gene>
<dbReference type="EMBL" id="BARW01009550">
    <property type="protein sequence ID" value="GAI81860.1"/>
    <property type="molecule type" value="Genomic_DNA"/>
</dbReference>
<dbReference type="AlphaFoldDB" id="X1T2L8"/>
<evidence type="ECO:0000313" key="1">
    <source>
        <dbReference type="EMBL" id="GAI81860.1"/>
    </source>
</evidence>
<protein>
    <submittedName>
        <fullName evidence="1">Uncharacterized protein</fullName>
    </submittedName>
</protein>
<proteinExistence type="predicted"/>
<accession>X1T2L8</accession>
<sequence length="56" mass="6467">KSNLEDVSFIGSFATHSAEGELTDDRMIAYGPKEVLEIHLEELKKELEKEKDFVNW</sequence>
<name>X1T2L8_9ZZZZ</name>
<reference evidence="1" key="1">
    <citation type="journal article" date="2014" name="Front. Microbiol.">
        <title>High frequency of phylogenetically diverse reductive dehalogenase-homologous genes in deep subseafloor sedimentary metagenomes.</title>
        <authorList>
            <person name="Kawai M."/>
            <person name="Futagami T."/>
            <person name="Toyoda A."/>
            <person name="Takaki Y."/>
            <person name="Nishi S."/>
            <person name="Hori S."/>
            <person name="Arai W."/>
            <person name="Tsubouchi T."/>
            <person name="Morono Y."/>
            <person name="Uchiyama I."/>
            <person name="Ito T."/>
            <person name="Fujiyama A."/>
            <person name="Inagaki F."/>
            <person name="Takami H."/>
        </authorList>
    </citation>
    <scope>NUCLEOTIDE SEQUENCE</scope>
    <source>
        <strain evidence="1">Expedition CK06-06</strain>
    </source>
</reference>
<organism evidence="1">
    <name type="scientific">marine sediment metagenome</name>
    <dbReference type="NCBI Taxonomy" id="412755"/>
    <lineage>
        <taxon>unclassified sequences</taxon>
        <taxon>metagenomes</taxon>
        <taxon>ecological metagenomes</taxon>
    </lineage>
</organism>
<comment type="caution">
    <text evidence="1">The sequence shown here is derived from an EMBL/GenBank/DDBJ whole genome shotgun (WGS) entry which is preliminary data.</text>
</comment>